<dbReference type="GO" id="GO:0005829">
    <property type="term" value="C:cytosol"/>
    <property type="evidence" value="ECO:0007669"/>
    <property type="project" value="TreeGrafter"/>
</dbReference>
<feature type="binding site" evidence="11 12">
    <location>
        <position position="191"/>
    </location>
    <ligand>
        <name>Mg(2+)</name>
        <dbReference type="ChEBI" id="CHEBI:18420"/>
        <label>2</label>
    </ligand>
</feature>
<dbReference type="AlphaFoldDB" id="A0A0R2P6I7"/>
<evidence type="ECO:0000259" key="14">
    <source>
        <dbReference type="PROSITE" id="PS51851"/>
    </source>
</evidence>
<gene>
    <name evidence="11" type="primary">ilvC</name>
    <name evidence="15" type="ORF">ABR60_06670</name>
</gene>
<comment type="cofactor">
    <cofactor evidence="11">
        <name>Mg(2+)</name>
        <dbReference type="ChEBI" id="CHEBI:18420"/>
    </cofactor>
    <text evidence="11">Binds 2 magnesium ions per subunit.</text>
</comment>
<dbReference type="PROSITE" id="PS51850">
    <property type="entry name" value="KARI_N"/>
    <property type="match status" value="1"/>
</dbReference>
<dbReference type="NCBIfam" id="NF004017">
    <property type="entry name" value="PRK05479.1"/>
    <property type="match status" value="1"/>
</dbReference>
<keyword evidence="9 11" id="KW-0100">Branched-chain amino acid biosynthesis</keyword>
<keyword evidence="8 11" id="KW-0560">Oxidoreductase</keyword>
<feature type="domain" description="KARI N-terminal Rossmann" evidence="13">
    <location>
        <begin position="1"/>
        <end position="182"/>
    </location>
</feature>
<comment type="similarity">
    <text evidence="3 11 12">Belongs to the ketol-acid reductoisomerase family.</text>
</comment>
<comment type="caution">
    <text evidence="11">Lacks conserved residue(s) required for the propagation of feature annotation.</text>
</comment>
<dbReference type="GO" id="GO:0009097">
    <property type="term" value="P:isoleucine biosynthetic process"/>
    <property type="evidence" value="ECO:0007669"/>
    <property type="project" value="UniProtKB-UniRule"/>
</dbReference>
<dbReference type="PROSITE" id="PS51851">
    <property type="entry name" value="KARI_C"/>
    <property type="match status" value="1"/>
</dbReference>
<dbReference type="GO" id="GO:0000287">
    <property type="term" value="F:magnesium ion binding"/>
    <property type="evidence" value="ECO:0007669"/>
    <property type="project" value="UniProtKB-UniRule"/>
</dbReference>
<feature type="binding site" evidence="11">
    <location>
        <position position="53"/>
    </location>
    <ligand>
        <name>NADP(+)</name>
        <dbReference type="ChEBI" id="CHEBI:58349"/>
    </ligand>
</feature>
<reference evidence="15 16" key="1">
    <citation type="submission" date="2015-10" db="EMBL/GenBank/DDBJ databases">
        <title>Metagenome-Assembled Genomes uncover a global brackish microbiome.</title>
        <authorList>
            <person name="Hugerth L.W."/>
            <person name="Larsson J."/>
            <person name="Alneberg J."/>
            <person name="Lindh M.V."/>
            <person name="Legrand C."/>
            <person name="Pinhassi J."/>
            <person name="Andersson A.F."/>
        </authorList>
    </citation>
    <scope>NUCLEOTIDE SEQUENCE [LARGE SCALE GENOMIC DNA]</scope>
    <source>
        <strain evidence="15">BACL2 MAG-120802-bin41</strain>
    </source>
</reference>
<protein>
    <recommendedName>
        <fullName evidence="11">Ketol-acid reductoisomerase (NADP(+))</fullName>
        <shortName evidence="11">KARI</shortName>
        <ecNumber evidence="11">1.1.1.86</ecNumber>
    </recommendedName>
    <alternativeName>
        <fullName evidence="11">Acetohydroxy-acid isomeroreductase</fullName>
        <shortName evidence="11">AHIR</shortName>
    </alternativeName>
    <alternativeName>
        <fullName evidence="11">Alpha-keto-beta-hydroxylacyl reductoisomerase</fullName>
    </alternativeName>
</protein>
<feature type="binding site" evidence="11 12">
    <location>
        <position position="231"/>
    </location>
    <ligand>
        <name>Mg(2+)</name>
        <dbReference type="ChEBI" id="CHEBI:18420"/>
        <label>2</label>
    </ligand>
</feature>
<keyword evidence="7 11" id="KW-0521">NADP</keyword>
<evidence type="ECO:0000259" key="13">
    <source>
        <dbReference type="PROSITE" id="PS51850"/>
    </source>
</evidence>
<comment type="catalytic activity">
    <reaction evidence="10 11">
        <text>(2R)-2,3-dihydroxy-3-methylbutanoate + NADP(+) = (2S)-2-acetolactate + NADPH + H(+)</text>
        <dbReference type="Rhea" id="RHEA:22068"/>
        <dbReference type="ChEBI" id="CHEBI:15378"/>
        <dbReference type="ChEBI" id="CHEBI:49072"/>
        <dbReference type="ChEBI" id="CHEBI:57783"/>
        <dbReference type="ChEBI" id="CHEBI:58349"/>
        <dbReference type="ChEBI" id="CHEBI:58476"/>
        <dbReference type="EC" id="1.1.1.86"/>
    </reaction>
</comment>
<evidence type="ECO:0000256" key="12">
    <source>
        <dbReference type="PROSITE-ProRule" id="PRU01198"/>
    </source>
</evidence>
<sequence>MATIYHDEDADLSVIQGRKVAVIGYGSQGHAHALNLRDSGVDVRVGLAEGSKSRAKAEEEGLRVLSVAEAVKEATVIMLLAPDHKQRHIYKESIEPNLKAGDALFFGHGFNIRFGYIKPPANIDVCMVAPKGPGHLVRREFAAGRGVPDIVAVEQDATGSAWPLTLSYAKAMGGLKAGGILTTFTEETETDLFGEQSVLCGGASQLVQYGFEVLIEAGYQPEVAYFECLHELKLIVDLMYEGGIAKQRWSVSDTAEYGDYISGPRVIDPRVKENMKAVLGDIQSGAFAKRFIEDQDAGAPEFKALRAKGESHPIEEVGRNLRKMMSWVKAANKDDYKEGSASRG</sequence>
<evidence type="ECO:0000256" key="5">
    <source>
        <dbReference type="ARBA" id="ARBA00022723"/>
    </source>
</evidence>
<dbReference type="GO" id="GO:0004455">
    <property type="term" value="F:ketol-acid reductoisomerase activity"/>
    <property type="evidence" value="ECO:0007669"/>
    <property type="project" value="UniProtKB-UniRule"/>
</dbReference>
<proteinExistence type="inferred from homology"/>
<evidence type="ECO:0000256" key="4">
    <source>
        <dbReference type="ARBA" id="ARBA00022605"/>
    </source>
</evidence>
<dbReference type="InterPro" id="IPR000506">
    <property type="entry name" value="KARI_C"/>
</dbReference>
<dbReference type="UniPathway" id="UPA00049">
    <property type="reaction ID" value="UER00060"/>
</dbReference>
<feature type="binding site" evidence="11 12">
    <location>
        <position position="252"/>
    </location>
    <ligand>
        <name>substrate</name>
    </ligand>
</feature>
<evidence type="ECO:0000256" key="11">
    <source>
        <dbReference type="HAMAP-Rule" id="MF_00435"/>
    </source>
</evidence>
<evidence type="ECO:0000313" key="15">
    <source>
        <dbReference type="EMBL" id="KRO30634.1"/>
    </source>
</evidence>
<keyword evidence="4 11" id="KW-0028">Amino-acid biosynthesis</keyword>
<feature type="binding site" evidence="11 12">
    <location>
        <position position="227"/>
    </location>
    <ligand>
        <name>Mg(2+)</name>
        <dbReference type="ChEBI" id="CHEBI:18420"/>
        <label>2</label>
    </ligand>
</feature>
<evidence type="ECO:0000256" key="1">
    <source>
        <dbReference type="ARBA" id="ARBA00004864"/>
    </source>
</evidence>
<dbReference type="Pfam" id="PF07991">
    <property type="entry name" value="KARI_N"/>
    <property type="match status" value="1"/>
</dbReference>
<comment type="pathway">
    <text evidence="2 11">Amino-acid biosynthesis; L-isoleucine biosynthesis; L-isoleucine from 2-oxobutanoate: step 2/4.</text>
</comment>
<dbReference type="EC" id="1.1.1.86" evidence="11"/>
<dbReference type="SUPFAM" id="SSF48179">
    <property type="entry name" value="6-phosphogluconate dehydrogenase C-terminal domain-like"/>
    <property type="match status" value="1"/>
</dbReference>
<dbReference type="GO" id="GO:0009099">
    <property type="term" value="P:L-valine biosynthetic process"/>
    <property type="evidence" value="ECO:0007669"/>
    <property type="project" value="UniProtKB-UniRule"/>
</dbReference>
<feature type="binding site" evidence="11 12">
    <location>
        <position position="195"/>
    </location>
    <ligand>
        <name>Mg(2+)</name>
        <dbReference type="ChEBI" id="CHEBI:18420"/>
        <label>1</label>
    </ligand>
</feature>
<keyword evidence="6 11" id="KW-0460">Magnesium</keyword>
<evidence type="ECO:0000256" key="7">
    <source>
        <dbReference type="ARBA" id="ARBA00022857"/>
    </source>
</evidence>
<feature type="active site" evidence="11">
    <location>
        <position position="108"/>
    </location>
</feature>
<evidence type="ECO:0000256" key="8">
    <source>
        <dbReference type="ARBA" id="ARBA00023002"/>
    </source>
</evidence>
<keyword evidence="5 11" id="KW-0479">Metal-binding</keyword>
<dbReference type="PANTHER" id="PTHR21371:SF1">
    <property type="entry name" value="KETOL-ACID REDUCTOISOMERASE, MITOCHONDRIAL"/>
    <property type="match status" value="1"/>
</dbReference>
<dbReference type="InterPro" id="IPR014359">
    <property type="entry name" value="KARI_prok"/>
</dbReference>
<dbReference type="FunFam" id="3.40.50.720:FF:000023">
    <property type="entry name" value="Ketol-acid reductoisomerase (NADP(+))"/>
    <property type="match status" value="1"/>
</dbReference>
<name>A0A0R2P6I7_9ACTN</name>
<dbReference type="InterPro" id="IPR013023">
    <property type="entry name" value="KARI"/>
</dbReference>
<comment type="caution">
    <text evidence="15">The sequence shown here is derived from an EMBL/GenBank/DDBJ whole genome shotgun (WGS) entry which is preliminary data.</text>
</comment>
<feature type="binding site" evidence="11">
    <location>
        <position position="134"/>
    </location>
    <ligand>
        <name>NADP(+)</name>
        <dbReference type="ChEBI" id="CHEBI:58349"/>
    </ligand>
</feature>
<dbReference type="InterPro" id="IPR036291">
    <property type="entry name" value="NAD(P)-bd_dom_sf"/>
</dbReference>
<evidence type="ECO:0000256" key="10">
    <source>
        <dbReference type="ARBA" id="ARBA00049021"/>
    </source>
</evidence>
<comment type="catalytic activity">
    <reaction evidence="11">
        <text>(2R,3R)-2,3-dihydroxy-3-methylpentanoate + NADP(+) = (S)-2-ethyl-2-hydroxy-3-oxobutanoate + NADPH + H(+)</text>
        <dbReference type="Rhea" id="RHEA:13493"/>
        <dbReference type="ChEBI" id="CHEBI:15378"/>
        <dbReference type="ChEBI" id="CHEBI:49256"/>
        <dbReference type="ChEBI" id="CHEBI:49258"/>
        <dbReference type="ChEBI" id="CHEBI:57783"/>
        <dbReference type="ChEBI" id="CHEBI:58349"/>
        <dbReference type="EC" id="1.1.1.86"/>
    </reaction>
</comment>
<dbReference type="SUPFAM" id="SSF51735">
    <property type="entry name" value="NAD(P)-binding Rossmann-fold domains"/>
    <property type="match status" value="1"/>
</dbReference>
<dbReference type="Pfam" id="PF01450">
    <property type="entry name" value="KARI_C"/>
    <property type="match status" value="1"/>
</dbReference>
<evidence type="ECO:0000256" key="6">
    <source>
        <dbReference type="ARBA" id="ARBA00022842"/>
    </source>
</evidence>
<dbReference type="EMBL" id="LIAS01000083">
    <property type="protein sequence ID" value="KRO30634.1"/>
    <property type="molecule type" value="Genomic_DNA"/>
</dbReference>
<evidence type="ECO:0000313" key="16">
    <source>
        <dbReference type="Proteomes" id="UP000053941"/>
    </source>
</evidence>
<dbReference type="UniPathway" id="UPA00047">
    <property type="reaction ID" value="UER00056"/>
</dbReference>
<feature type="binding site" evidence="11">
    <location>
        <begin position="25"/>
        <end position="28"/>
    </location>
    <ligand>
        <name>NADP(+)</name>
        <dbReference type="ChEBI" id="CHEBI:58349"/>
    </ligand>
</feature>
<feature type="binding site" evidence="11 12">
    <location>
        <position position="191"/>
    </location>
    <ligand>
        <name>Mg(2+)</name>
        <dbReference type="ChEBI" id="CHEBI:18420"/>
        <label>1</label>
    </ligand>
</feature>
<dbReference type="PIRSF" id="PIRSF000116">
    <property type="entry name" value="IlvC_gammaproteo"/>
    <property type="match status" value="1"/>
</dbReference>
<dbReference type="Proteomes" id="UP000053941">
    <property type="component" value="Unassembled WGS sequence"/>
</dbReference>
<feature type="binding site" evidence="11">
    <location>
        <position position="51"/>
    </location>
    <ligand>
        <name>NADP(+)</name>
        <dbReference type="ChEBI" id="CHEBI:58349"/>
    </ligand>
</feature>
<feature type="domain" description="KARI C-terminal knotted" evidence="14">
    <location>
        <begin position="183"/>
        <end position="328"/>
    </location>
</feature>
<evidence type="ECO:0000256" key="9">
    <source>
        <dbReference type="ARBA" id="ARBA00023304"/>
    </source>
</evidence>
<dbReference type="GO" id="GO:0016853">
    <property type="term" value="F:isomerase activity"/>
    <property type="evidence" value="ECO:0007669"/>
    <property type="project" value="UniProtKB-KW"/>
</dbReference>
<accession>A0A0R2P6I7</accession>
<dbReference type="Gene3D" id="3.40.50.720">
    <property type="entry name" value="NAD(P)-binding Rossmann-like Domain"/>
    <property type="match status" value="1"/>
</dbReference>
<dbReference type="NCBIfam" id="TIGR00465">
    <property type="entry name" value="ilvC"/>
    <property type="match status" value="1"/>
</dbReference>
<dbReference type="InterPro" id="IPR008927">
    <property type="entry name" value="6-PGluconate_DH-like_C_sf"/>
</dbReference>
<dbReference type="NCBIfam" id="NF009940">
    <property type="entry name" value="PRK13403.1"/>
    <property type="match status" value="1"/>
</dbReference>
<dbReference type="GO" id="GO:0050661">
    <property type="term" value="F:NADP binding"/>
    <property type="evidence" value="ECO:0007669"/>
    <property type="project" value="InterPro"/>
</dbReference>
<organism evidence="15 16">
    <name type="scientific">Actinobacteria bacterium BACL2 MAG-120802-bin41</name>
    <dbReference type="NCBI Taxonomy" id="1655568"/>
    <lineage>
        <taxon>Bacteria</taxon>
        <taxon>Bacillati</taxon>
        <taxon>Actinomycetota</taxon>
        <taxon>Actinomycetes</taxon>
        <taxon>Actinomycetes incertae sedis</taxon>
        <taxon>ac1 cluster</taxon>
    </lineage>
</organism>
<evidence type="ECO:0000256" key="3">
    <source>
        <dbReference type="ARBA" id="ARBA00010318"/>
    </source>
</evidence>
<keyword evidence="15" id="KW-0413">Isomerase</keyword>
<dbReference type="HAMAP" id="MF_00435">
    <property type="entry name" value="IlvC"/>
    <property type="match status" value="1"/>
</dbReference>
<dbReference type="Gene3D" id="6.10.240.10">
    <property type="match status" value="1"/>
</dbReference>
<dbReference type="PANTHER" id="PTHR21371">
    <property type="entry name" value="KETOL-ACID REDUCTOISOMERASE, MITOCHONDRIAL"/>
    <property type="match status" value="1"/>
</dbReference>
<comment type="function">
    <text evidence="11">Involved in the biosynthesis of branched-chain amino acids (BCAA). Catalyzes an alkyl-migration followed by a ketol-acid reduction of (S)-2-acetolactate (S2AL) to yield (R)-2,3-dihydroxy-isovalerate. In the isomerase reaction, S2AL is rearranged via a Mg-dependent methyl migration to produce 3-hydroxy-3-methyl-2-ketobutyrate (HMKB). In the reductase reaction, this 2-ketoacid undergoes a metal-dependent reduction by NADPH to yield (R)-2,3-dihydroxy-isovalerate.</text>
</comment>
<dbReference type="InterPro" id="IPR013116">
    <property type="entry name" value="KARI_N"/>
</dbReference>
<comment type="pathway">
    <text evidence="1 11">Amino-acid biosynthesis; L-valine biosynthesis; L-valine from pyruvate: step 2/4.</text>
</comment>
<evidence type="ECO:0000256" key="2">
    <source>
        <dbReference type="ARBA" id="ARBA00004885"/>
    </source>
</evidence>